<dbReference type="AlphaFoldDB" id="A0A409Y9M3"/>
<proteinExistence type="predicted"/>
<evidence type="ECO:0000313" key="1">
    <source>
        <dbReference type="EMBL" id="PPQ99770.1"/>
    </source>
</evidence>
<reference evidence="1 2" key="1">
    <citation type="journal article" date="2018" name="Evol. Lett.">
        <title>Horizontal gene cluster transfer increased hallucinogenic mushroom diversity.</title>
        <authorList>
            <person name="Reynolds H.T."/>
            <person name="Vijayakumar V."/>
            <person name="Gluck-Thaler E."/>
            <person name="Korotkin H.B."/>
            <person name="Matheny P.B."/>
            <person name="Slot J.C."/>
        </authorList>
    </citation>
    <scope>NUCLEOTIDE SEQUENCE [LARGE SCALE GENOMIC DNA]</scope>
    <source>
        <strain evidence="1 2">2629</strain>
    </source>
</reference>
<accession>A0A409Y9M3</accession>
<dbReference type="Proteomes" id="UP000284842">
    <property type="component" value="Unassembled WGS sequence"/>
</dbReference>
<organism evidence="1 2">
    <name type="scientific">Panaeolus cyanescens</name>
    <dbReference type="NCBI Taxonomy" id="181874"/>
    <lineage>
        <taxon>Eukaryota</taxon>
        <taxon>Fungi</taxon>
        <taxon>Dikarya</taxon>
        <taxon>Basidiomycota</taxon>
        <taxon>Agaricomycotina</taxon>
        <taxon>Agaricomycetes</taxon>
        <taxon>Agaricomycetidae</taxon>
        <taxon>Agaricales</taxon>
        <taxon>Agaricineae</taxon>
        <taxon>Galeropsidaceae</taxon>
        <taxon>Panaeolus</taxon>
    </lineage>
</organism>
<evidence type="ECO:0000313" key="2">
    <source>
        <dbReference type="Proteomes" id="UP000284842"/>
    </source>
</evidence>
<gene>
    <name evidence="1" type="ORF">CVT24_009673</name>
</gene>
<comment type="caution">
    <text evidence="1">The sequence shown here is derived from an EMBL/GenBank/DDBJ whole genome shotgun (WGS) entry which is preliminary data.</text>
</comment>
<sequence length="630" mass="71486">MDSFLQLVKKFELDVQSMSICHDEDVRLHIDSKVEELRHTIILFHQLRNRRTTISKLPNELLGLIFYYIRDSISSDCGARLSWIPCVSHVCTLWREVALAMPHLWASISVTSVGRRWLPEMVRRSCSANLSISANYDGYNFVPNMQTVLHEDVLHHLVNLQLTNVDASCLRAVFPPSEADTYQPNEDKSRFKFPRRFSSLRKLAISARARPSDPVIICDTSLDAPYLQQLELTCCSVQWDAKFFGRLTHLDITNPTFFASASSSTLLDALTAASETLTSLKLVRSLCAIVPSNSLFLGHSDVLNPVSIHLPLLQKLCVSESITNIGPIISFITTISTPPNTQIELSISSAEGERGRQHLTHWRDGFSHILARIPEFLSRSGWTASPSDWIRRGSPVAHWASTSMGTNKIADINALSLSHSTNWQRSRFELGLDSSINPASRHKWFGRCDDIPFNFKISFEWIKPREAICDAACDTSSSLAMQAFNVFDLTKIRRLRCQGIDMPTESWRRAFCHLERLEELYFSHLPGGQNNFFSGSLASGSMKPSQSVERVSRALYWDDEQEYAQFQFGSPTHIFHAMTRFYKPPRLLLLPALRRIVSQVEDSSDNWATFQEAVRRRVEMGLSPFEVIQA</sequence>
<protein>
    <submittedName>
        <fullName evidence="1">Uncharacterized protein</fullName>
    </submittedName>
</protein>
<dbReference type="STRING" id="181874.A0A409Y9M3"/>
<dbReference type="Gene3D" id="1.20.1280.50">
    <property type="match status" value="1"/>
</dbReference>
<keyword evidence="2" id="KW-1185">Reference proteome</keyword>
<dbReference type="InParanoid" id="A0A409Y9M3"/>
<dbReference type="OrthoDB" id="3365698at2759"/>
<dbReference type="EMBL" id="NHTK01001347">
    <property type="protein sequence ID" value="PPQ99770.1"/>
    <property type="molecule type" value="Genomic_DNA"/>
</dbReference>
<name>A0A409Y9M3_9AGAR</name>